<reference evidence="6" key="2">
    <citation type="submission" date="2023-01" db="EMBL/GenBank/DDBJ databases">
        <title>Draft genome sequence of Sneathiella chinensis strain NBRC 103408.</title>
        <authorList>
            <person name="Sun Q."/>
            <person name="Mori K."/>
        </authorList>
    </citation>
    <scope>NUCLEOTIDE SEQUENCE</scope>
    <source>
        <strain evidence="6">NBRC 103408</strain>
    </source>
</reference>
<dbReference type="EMBL" id="BSNF01000008">
    <property type="protein sequence ID" value="GLQ06902.1"/>
    <property type="molecule type" value="Genomic_DNA"/>
</dbReference>
<dbReference type="InterPro" id="IPR005119">
    <property type="entry name" value="LysR_subst-bd"/>
</dbReference>
<dbReference type="Proteomes" id="UP001161409">
    <property type="component" value="Unassembled WGS sequence"/>
</dbReference>
<dbReference type="PANTHER" id="PTHR30427:SF1">
    <property type="entry name" value="TRANSCRIPTIONAL ACTIVATOR PROTEIN LYSR"/>
    <property type="match status" value="1"/>
</dbReference>
<evidence type="ECO:0000256" key="2">
    <source>
        <dbReference type="ARBA" id="ARBA00023015"/>
    </source>
</evidence>
<evidence type="ECO:0000256" key="3">
    <source>
        <dbReference type="ARBA" id="ARBA00023125"/>
    </source>
</evidence>
<reference evidence="6" key="1">
    <citation type="journal article" date="2014" name="Int. J. Syst. Evol. Microbiol.">
        <title>Complete genome of a new Firmicutes species belonging to the dominant human colonic microbiota ('Ruminococcus bicirculans') reveals two chromosomes and a selective capacity to utilize plant glucans.</title>
        <authorList>
            <consortium name="NISC Comparative Sequencing Program"/>
            <person name="Wegmann U."/>
            <person name="Louis P."/>
            <person name="Goesmann A."/>
            <person name="Henrissat B."/>
            <person name="Duncan S.H."/>
            <person name="Flint H.J."/>
        </authorList>
    </citation>
    <scope>NUCLEOTIDE SEQUENCE</scope>
    <source>
        <strain evidence="6">NBRC 103408</strain>
    </source>
</reference>
<organism evidence="6 7">
    <name type="scientific">Sneathiella chinensis</name>
    <dbReference type="NCBI Taxonomy" id="349750"/>
    <lineage>
        <taxon>Bacteria</taxon>
        <taxon>Pseudomonadati</taxon>
        <taxon>Pseudomonadota</taxon>
        <taxon>Alphaproteobacteria</taxon>
        <taxon>Sneathiellales</taxon>
        <taxon>Sneathiellaceae</taxon>
        <taxon>Sneathiella</taxon>
    </lineage>
</organism>
<sequence length="311" mass="34250">MSNFANGLNFRQLEIFSAVVEAGSTTRSAIKLGLSQPAVSRNVAQLEKDLGFSLFDRSGGRLIPTEAALRLHAEVSKALTGIENVLHSTRDSKAPMRGKVSIAAVPSMSLSFLSRAVTGFAEDFPDVKIQFETRTSRMSVEMVADLRVDVGLVSLPLSHPGIRLEELARPRAVCVMPKGHPLTAKREIDISDLKGHNLIPMSRSHSSRHRLEELFSSVGIEPQVRFETSTMEMACALIESGLGVTVANEITANRHESHGVVVRPFKHDMNYIYAFAFPASTPPTEISQVFVTYLKNYLANWMKQSEERLSA</sequence>
<keyword evidence="2" id="KW-0805">Transcription regulation</keyword>
<proteinExistence type="inferred from homology"/>
<dbReference type="PANTHER" id="PTHR30427">
    <property type="entry name" value="TRANSCRIPTIONAL ACTIVATOR PROTEIN LYSR"/>
    <property type="match status" value="1"/>
</dbReference>
<evidence type="ECO:0000256" key="1">
    <source>
        <dbReference type="ARBA" id="ARBA00009437"/>
    </source>
</evidence>
<feature type="domain" description="HTH lysR-type" evidence="5">
    <location>
        <begin position="8"/>
        <end position="65"/>
    </location>
</feature>
<dbReference type="SUPFAM" id="SSF53850">
    <property type="entry name" value="Periplasmic binding protein-like II"/>
    <property type="match status" value="1"/>
</dbReference>
<keyword evidence="4" id="KW-0804">Transcription</keyword>
<keyword evidence="7" id="KW-1185">Reference proteome</keyword>
<evidence type="ECO:0000259" key="5">
    <source>
        <dbReference type="PROSITE" id="PS50931"/>
    </source>
</evidence>
<dbReference type="Gene3D" id="1.10.10.10">
    <property type="entry name" value="Winged helix-like DNA-binding domain superfamily/Winged helix DNA-binding domain"/>
    <property type="match status" value="1"/>
</dbReference>
<dbReference type="CDD" id="cd08415">
    <property type="entry name" value="PBP2_LysR_opines_like"/>
    <property type="match status" value="1"/>
</dbReference>
<dbReference type="SUPFAM" id="SSF46785">
    <property type="entry name" value="Winged helix' DNA-binding domain"/>
    <property type="match status" value="1"/>
</dbReference>
<dbReference type="Pfam" id="PF00126">
    <property type="entry name" value="HTH_1"/>
    <property type="match status" value="1"/>
</dbReference>
<dbReference type="InterPro" id="IPR036390">
    <property type="entry name" value="WH_DNA-bd_sf"/>
</dbReference>
<keyword evidence="3" id="KW-0238">DNA-binding</keyword>
<name>A0ABQ5U406_9PROT</name>
<dbReference type="InterPro" id="IPR000847">
    <property type="entry name" value="LysR_HTH_N"/>
</dbReference>
<accession>A0ABQ5U406</accession>
<gene>
    <name evidence="6" type="ORF">GCM10007924_21230</name>
</gene>
<dbReference type="PROSITE" id="PS50931">
    <property type="entry name" value="HTH_LYSR"/>
    <property type="match status" value="1"/>
</dbReference>
<dbReference type="Gene3D" id="3.40.190.290">
    <property type="match status" value="1"/>
</dbReference>
<comment type="caution">
    <text evidence="6">The sequence shown here is derived from an EMBL/GenBank/DDBJ whole genome shotgun (WGS) entry which is preliminary data.</text>
</comment>
<dbReference type="InterPro" id="IPR036388">
    <property type="entry name" value="WH-like_DNA-bd_sf"/>
</dbReference>
<dbReference type="Pfam" id="PF03466">
    <property type="entry name" value="LysR_substrate"/>
    <property type="match status" value="1"/>
</dbReference>
<comment type="similarity">
    <text evidence="1">Belongs to the LysR transcriptional regulatory family.</text>
</comment>
<dbReference type="PRINTS" id="PR00039">
    <property type="entry name" value="HTHLYSR"/>
</dbReference>
<evidence type="ECO:0000256" key="4">
    <source>
        <dbReference type="ARBA" id="ARBA00023163"/>
    </source>
</evidence>
<dbReference type="InterPro" id="IPR037424">
    <property type="entry name" value="NocR_PBP2"/>
</dbReference>
<dbReference type="RefSeq" id="WP_169561002.1">
    <property type="nucleotide sequence ID" value="NZ_BSNF01000008.1"/>
</dbReference>
<evidence type="ECO:0000313" key="6">
    <source>
        <dbReference type="EMBL" id="GLQ06902.1"/>
    </source>
</evidence>
<evidence type="ECO:0000313" key="7">
    <source>
        <dbReference type="Proteomes" id="UP001161409"/>
    </source>
</evidence>
<protein>
    <submittedName>
        <fullName evidence="6">LysR family transcriptional regulator</fullName>
    </submittedName>
</protein>